<accession>A0A2S7ENJ5</accession>
<evidence type="ECO:0000256" key="2">
    <source>
        <dbReference type="SAM" id="SignalP"/>
    </source>
</evidence>
<dbReference type="InterPro" id="IPR016047">
    <property type="entry name" value="M23ase_b-sheet_dom"/>
</dbReference>
<dbReference type="Proteomes" id="UP000239939">
    <property type="component" value="Unassembled WGS sequence"/>
</dbReference>
<feature type="signal peptide" evidence="2">
    <location>
        <begin position="1"/>
        <end position="25"/>
    </location>
</feature>
<dbReference type="PANTHER" id="PTHR21666">
    <property type="entry name" value="PEPTIDASE-RELATED"/>
    <property type="match status" value="1"/>
</dbReference>
<keyword evidence="5" id="KW-1185">Reference proteome</keyword>
<gene>
    <name evidence="4" type="ORF">XpopCFBP1817_11370</name>
</gene>
<reference evidence="5" key="1">
    <citation type="submission" date="2016-08" db="EMBL/GenBank/DDBJ databases">
        <authorList>
            <person name="Merda D."/>
            <person name="Briand M."/>
            <person name="Taghouti G."/>
            <person name="Carrere S."/>
            <person name="Gouzy J."/>
            <person name="Portier P."/>
            <person name="Jacques M.-A."/>
            <person name="Fischer-Le Saux M."/>
        </authorList>
    </citation>
    <scope>NUCLEOTIDE SEQUENCE [LARGE SCALE GENOMIC DNA]</scope>
    <source>
        <strain evidence="5">CFBP1817</strain>
    </source>
</reference>
<dbReference type="EMBL" id="MDEJ01000062">
    <property type="protein sequence ID" value="PPU93052.1"/>
    <property type="molecule type" value="Genomic_DNA"/>
</dbReference>
<protein>
    <recommendedName>
        <fullName evidence="3">M23ase beta-sheet core domain-containing protein</fullName>
    </recommendedName>
</protein>
<keyword evidence="1 2" id="KW-0732">Signal</keyword>
<dbReference type="SUPFAM" id="SSF51261">
    <property type="entry name" value="Duplicated hybrid motif"/>
    <property type="match status" value="1"/>
</dbReference>
<evidence type="ECO:0000313" key="5">
    <source>
        <dbReference type="Proteomes" id="UP000239939"/>
    </source>
</evidence>
<dbReference type="RefSeq" id="WP_128417229.1">
    <property type="nucleotide sequence ID" value="NZ_MDEJ01000062.1"/>
</dbReference>
<name>A0A2S7ENJ5_9XANT</name>
<dbReference type="AlphaFoldDB" id="A0A2S7ENJ5"/>
<proteinExistence type="predicted"/>
<dbReference type="Gene3D" id="2.70.70.10">
    <property type="entry name" value="Glucose Permease (Domain IIA)"/>
    <property type="match status" value="1"/>
</dbReference>
<evidence type="ECO:0000259" key="3">
    <source>
        <dbReference type="Pfam" id="PF01551"/>
    </source>
</evidence>
<sequence length="369" mass="39444">MRRAALPFALLLATTEGGASAPATAAGTCMVPPNPLKTVASRFGIFRTPGQHGSAAKRGHMHDGLDFSTGGKTPLYATSDGKVVFMGYWGSYGNSLVIERPNGHTLRYSHMSGFADGLAEGSEVKAGQQLGIAGNTGGGKMAVHLHLSYGVPGQQEVRAKQFYADAGKLKSLNPTQLPTVLRNGGRGLGWKTDPSPYFCETFPIHDGRGDRFGKTTKAQYALLYGDAPDGGAPPELAAARMQQAEAAANGQSIEEFLTDSDGYGALSGPPIGTSETQSAREWLLTEATRRFASADWANELPKVSSRALWVDYVRANGVSIYLADAIRSKKQQIEALLAVYTSQKLASQRQQAEQARRRAVAQQARREVQ</sequence>
<evidence type="ECO:0000256" key="1">
    <source>
        <dbReference type="ARBA" id="ARBA00022729"/>
    </source>
</evidence>
<dbReference type="PANTHER" id="PTHR21666:SF289">
    <property type="entry name" value="L-ALA--D-GLU ENDOPEPTIDASE"/>
    <property type="match status" value="1"/>
</dbReference>
<dbReference type="InterPro" id="IPR050570">
    <property type="entry name" value="Cell_wall_metabolism_enzyme"/>
</dbReference>
<comment type="caution">
    <text evidence="4">The sequence shown here is derived from an EMBL/GenBank/DDBJ whole genome shotgun (WGS) entry which is preliminary data.</text>
</comment>
<feature type="domain" description="M23ase beta-sheet core" evidence="3">
    <location>
        <begin position="61"/>
        <end position="149"/>
    </location>
</feature>
<dbReference type="GO" id="GO:0004222">
    <property type="term" value="F:metalloendopeptidase activity"/>
    <property type="evidence" value="ECO:0007669"/>
    <property type="project" value="TreeGrafter"/>
</dbReference>
<dbReference type="Pfam" id="PF01551">
    <property type="entry name" value="Peptidase_M23"/>
    <property type="match status" value="1"/>
</dbReference>
<evidence type="ECO:0000313" key="4">
    <source>
        <dbReference type="EMBL" id="PPU93052.1"/>
    </source>
</evidence>
<feature type="chain" id="PRO_5015404146" description="M23ase beta-sheet core domain-containing protein" evidence="2">
    <location>
        <begin position="26"/>
        <end position="369"/>
    </location>
</feature>
<dbReference type="OrthoDB" id="9809488at2"/>
<organism evidence="4 5">
    <name type="scientific">Xanthomonas populi</name>
    <dbReference type="NCBI Taxonomy" id="53414"/>
    <lineage>
        <taxon>Bacteria</taxon>
        <taxon>Pseudomonadati</taxon>
        <taxon>Pseudomonadota</taxon>
        <taxon>Gammaproteobacteria</taxon>
        <taxon>Lysobacterales</taxon>
        <taxon>Lysobacteraceae</taxon>
        <taxon>Xanthomonas</taxon>
    </lineage>
</organism>
<dbReference type="InterPro" id="IPR011055">
    <property type="entry name" value="Dup_hybrid_motif"/>
</dbReference>
<dbReference type="CDD" id="cd12797">
    <property type="entry name" value="M23_peptidase"/>
    <property type="match status" value="1"/>
</dbReference>